<accession>A0A0P4VR84</accession>
<evidence type="ECO:0000256" key="3">
    <source>
        <dbReference type="ARBA" id="ARBA00022553"/>
    </source>
</evidence>
<dbReference type="Pfam" id="PF04000">
    <property type="entry name" value="Sas10_Utp3"/>
    <property type="match status" value="1"/>
</dbReference>
<feature type="domain" description="Sas10 C-terminal" evidence="6">
    <location>
        <begin position="403"/>
        <end position="475"/>
    </location>
</feature>
<evidence type="ECO:0000259" key="6">
    <source>
        <dbReference type="Pfam" id="PF09368"/>
    </source>
</evidence>
<dbReference type="EMBL" id="GDRN01105546">
    <property type="protein sequence ID" value="JAI57716.1"/>
    <property type="molecule type" value="Transcribed_RNA"/>
</dbReference>
<dbReference type="InterPro" id="IPR007146">
    <property type="entry name" value="Sas10/Utp3/C1D"/>
</dbReference>
<protein>
    <recommendedName>
        <fullName evidence="6">Sas10 C-terminal domain-containing protein</fullName>
    </recommendedName>
</protein>
<sequence>MGKKRKSGGGKRPDVARLKEGILGKESSRLDPSSRDFVYDEVDQFEDERDRLSLSKAQALMAQSKAPKEQVLGIDVNSSEDETEEEEEEESDQDAMFMEDDIVEEQEERLPDERAWGANKWRYIGTDTTDEKIHKSAYGQDEELARLEEETARKLQERMAAELEHMVVEDLLPQEKDDKGKKTPVESSVTVDLSGLSRTKKLQLLKRESPEFLPLLEDLKEKLKELQTFLVPLMEGVKEGHVTSAALCHYLTTKYRLVLNYVCVLSVYMMTKSSVGVVGQHPVVGRLAQYRQLLQELVPCDEKLKPQLEDILPKVKAAKAAAQRKSSRKKPHQLQVLISRKKGAPAKKRKLSDLQEDPEREDAKLRKKKEHQHLVAVEASSDEEQPSQKETGEGVGEESLDPDGKRAITYQIAKNKGLTPSRKKEQRNPRVKYRKKYKNKLQRRKGQVRLVRKEIKRYEGEVSGIKSHTVKSIKIR</sequence>
<feature type="region of interest" description="Disordered" evidence="5">
    <location>
        <begin position="1"/>
        <end position="33"/>
    </location>
</feature>
<evidence type="ECO:0000313" key="7">
    <source>
        <dbReference type="EMBL" id="JAI57717.1"/>
    </source>
</evidence>
<feature type="compositionally biased region" description="Basic and acidic residues" evidence="5">
    <location>
        <begin position="11"/>
        <end position="33"/>
    </location>
</feature>
<keyword evidence="3" id="KW-0597">Phosphoprotein</keyword>
<dbReference type="AlphaFoldDB" id="A0A0P4VR84"/>
<dbReference type="EMBL" id="GDRN01105545">
    <property type="protein sequence ID" value="JAI57717.1"/>
    <property type="molecule type" value="Transcribed_RNA"/>
</dbReference>
<organism evidence="7">
    <name type="scientific">Scylla olivacea</name>
    <name type="common">Orange mud crab</name>
    <name type="synonym">Cancer olivacea</name>
    <dbReference type="NCBI Taxonomy" id="85551"/>
    <lineage>
        <taxon>Eukaryota</taxon>
        <taxon>Metazoa</taxon>
        <taxon>Ecdysozoa</taxon>
        <taxon>Arthropoda</taxon>
        <taxon>Crustacea</taxon>
        <taxon>Multicrustacea</taxon>
        <taxon>Malacostraca</taxon>
        <taxon>Eumalacostraca</taxon>
        <taxon>Eucarida</taxon>
        <taxon>Decapoda</taxon>
        <taxon>Pleocyemata</taxon>
        <taxon>Brachyura</taxon>
        <taxon>Eubrachyura</taxon>
        <taxon>Portunoidea</taxon>
        <taxon>Portunidae</taxon>
        <taxon>Portuninae</taxon>
        <taxon>Scylla</taxon>
    </lineage>
</organism>
<proteinExistence type="inferred from homology"/>
<reference evidence="7" key="1">
    <citation type="submission" date="2015-09" db="EMBL/GenBank/DDBJ databases">
        <title>Scylla olivacea transcriptome.</title>
        <authorList>
            <person name="Ikhwanuddin M."/>
        </authorList>
    </citation>
    <scope>NUCLEOTIDE SEQUENCE</scope>
</reference>
<dbReference type="GO" id="GO:0032040">
    <property type="term" value="C:small-subunit processome"/>
    <property type="evidence" value="ECO:0007669"/>
    <property type="project" value="TreeGrafter"/>
</dbReference>
<evidence type="ECO:0000256" key="1">
    <source>
        <dbReference type="ARBA" id="ARBA00004123"/>
    </source>
</evidence>
<feature type="region of interest" description="Disordered" evidence="5">
    <location>
        <begin position="62"/>
        <end position="97"/>
    </location>
</feature>
<dbReference type="InterPro" id="IPR018972">
    <property type="entry name" value="Sas10_C_dom"/>
</dbReference>
<feature type="region of interest" description="Disordered" evidence="5">
    <location>
        <begin position="319"/>
        <end position="447"/>
    </location>
</feature>
<evidence type="ECO:0000256" key="4">
    <source>
        <dbReference type="ARBA" id="ARBA00023242"/>
    </source>
</evidence>
<evidence type="ECO:0000256" key="2">
    <source>
        <dbReference type="ARBA" id="ARBA00010979"/>
    </source>
</evidence>
<feature type="compositionally biased region" description="Basic residues" evidence="5">
    <location>
        <begin position="429"/>
        <end position="447"/>
    </location>
</feature>
<evidence type="ECO:0000256" key="5">
    <source>
        <dbReference type="SAM" id="MobiDB-lite"/>
    </source>
</evidence>
<name>A0A0P4VR84_SCYOL</name>
<dbReference type="GO" id="GO:0000462">
    <property type="term" value="P:maturation of SSU-rRNA from tricistronic rRNA transcript (SSU-rRNA, 5.8S rRNA, LSU-rRNA)"/>
    <property type="evidence" value="ECO:0007669"/>
    <property type="project" value="TreeGrafter"/>
</dbReference>
<feature type="compositionally biased region" description="Acidic residues" evidence="5">
    <location>
        <begin position="78"/>
        <end position="97"/>
    </location>
</feature>
<dbReference type="Pfam" id="PF09368">
    <property type="entry name" value="Sas10"/>
    <property type="match status" value="1"/>
</dbReference>
<comment type="similarity">
    <text evidence="2">Belongs to the SAS10 family.</text>
</comment>
<dbReference type="PANTHER" id="PTHR13237">
    <property type="entry name" value="SOMETHING ABOUT SILENCING PROTEIN 10-RELATED"/>
    <property type="match status" value="1"/>
</dbReference>
<dbReference type="PANTHER" id="PTHR13237:SF8">
    <property type="entry name" value="SOMETHING ABOUT SILENCING PROTEIN 10"/>
    <property type="match status" value="1"/>
</dbReference>
<feature type="compositionally biased region" description="Basic residues" evidence="5">
    <location>
        <begin position="339"/>
        <end position="350"/>
    </location>
</feature>
<keyword evidence="4" id="KW-0539">Nucleus</keyword>
<comment type="subcellular location">
    <subcellularLocation>
        <location evidence="1">Nucleus</location>
    </subcellularLocation>
</comment>